<sequence length="122" mass="13735">MLVLGSLGVMIGEDLQKFSGSRVTRTIAIGRHPIRNLPKIENSVYKLELLEVNSYFDKELIARTENPLNWWRSGYHVEASDLFFFTSISQNPLQGAQTYPVSEGRVACCQRNCLKGVNKCGL</sequence>
<evidence type="ECO:0000313" key="1">
    <source>
        <dbReference type="EMBL" id="GBL98408.1"/>
    </source>
</evidence>
<reference evidence="1 2" key="1">
    <citation type="journal article" date="2019" name="Sci. Rep.">
        <title>Orb-weaving spider Araneus ventricosus genome elucidates the spidroin gene catalogue.</title>
        <authorList>
            <person name="Kono N."/>
            <person name="Nakamura H."/>
            <person name="Ohtoshi R."/>
            <person name="Moran D.A.P."/>
            <person name="Shinohara A."/>
            <person name="Yoshida Y."/>
            <person name="Fujiwara M."/>
            <person name="Mori M."/>
            <person name="Tomita M."/>
            <person name="Arakawa K."/>
        </authorList>
    </citation>
    <scope>NUCLEOTIDE SEQUENCE [LARGE SCALE GENOMIC DNA]</scope>
</reference>
<gene>
    <name evidence="1" type="ORF">AVEN_33376_1</name>
</gene>
<name>A0A4Y2C262_ARAVE</name>
<dbReference type="AlphaFoldDB" id="A0A4Y2C262"/>
<comment type="caution">
    <text evidence="1">The sequence shown here is derived from an EMBL/GenBank/DDBJ whole genome shotgun (WGS) entry which is preliminary data.</text>
</comment>
<keyword evidence="2" id="KW-1185">Reference proteome</keyword>
<accession>A0A4Y2C262</accession>
<evidence type="ECO:0000313" key="2">
    <source>
        <dbReference type="Proteomes" id="UP000499080"/>
    </source>
</evidence>
<dbReference type="Proteomes" id="UP000499080">
    <property type="component" value="Unassembled WGS sequence"/>
</dbReference>
<proteinExistence type="predicted"/>
<organism evidence="1 2">
    <name type="scientific">Araneus ventricosus</name>
    <name type="common">Orbweaver spider</name>
    <name type="synonym">Epeira ventricosa</name>
    <dbReference type="NCBI Taxonomy" id="182803"/>
    <lineage>
        <taxon>Eukaryota</taxon>
        <taxon>Metazoa</taxon>
        <taxon>Ecdysozoa</taxon>
        <taxon>Arthropoda</taxon>
        <taxon>Chelicerata</taxon>
        <taxon>Arachnida</taxon>
        <taxon>Araneae</taxon>
        <taxon>Araneomorphae</taxon>
        <taxon>Entelegynae</taxon>
        <taxon>Araneoidea</taxon>
        <taxon>Araneidae</taxon>
        <taxon>Araneus</taxon>
    </lineage>
</organism>
<protein>
    <submittedName>
        <fullName evidence="1">Uncharacterized protein</fullName>
    </submittedName>
</protein>
<dbReference type="EMBL" id="BGPR01085193">
    <property type="protein sequence ID" value="GBL98408.1"/>
    <property type="molecule type" value="Genomic_DNA"/>
</dbReference>